<dbReference type="Pfam" id="PF02176">
    <property type="entry name" value="zf-TRAF"/>
    <property type="match status" value="2"/>
</dbReference>
<feature type="zinc finger region" description="TRAF-type" evidence="7">
    <location>
        <begin position="256"/>
        <end position="300"/>
    </location>
</feature>
<gene>
    <name evidence="11" type="ORF">pdam_00023581</name>
</gene>
<dbReference type="AlphaFoldDB" id="A0A3M6UCS0"/>
<dbReference type="PROSITE" id="PS50089">
    <property type="entry name" value="ZF_RING_2"/>
    <property type="match status" value="1"/>
</dbReference>
<dbReference type="InterPro" id="IPR008974">
    <property type="entry name" value="TRAF-like"/>
</dbReference>
<dbReference type="InterPro" id="IPR017907">
    <property type="entry name" value="Znf_RING_CS"/>
</dbReference>
<dbReference type="InterPro" id="IPR002083">
    <property type="entry name" value="MATH/TRAF_dom"/>
</dbReference>
<dbReference type="GO" id="GO:0008270">
    <property type="term" value="F:zinc ion binding"/>
    <property type="evidence" value="ECO:0007669"/>
    <property type="project" value="UniProtKB-KW"/>
</dbReference>
<evidence type="ECO:0000259" key="8">
    <source>
        <dbReference type="PROSITE" id="PS50089"/>
    </source>
</evidence>
<evidence type="ECO:0008006" key="13">
    <source>
        <dbReference type="Google" id="ProtNLM"/>
    </source>
</evidence>
<feature type="domain" description="MATH" evidence="9">
    <location>
        <begin position="401"/>
        <end position="557"/>
    </location>
</feature>
<dbReference type="PROSITE" id="PS50145">
    <property type="entry name" value="ZF_TRAF"/>
    <property type="match status" value="2"/>
</dbReference>
<evidence type="ECO:0000256" key="4">
    <source>
        <dbReference type="ARBA" id="ARBA00022737"/>
    </source>
</evidence>
<dbReference type="Proteomes" id="UP000275408">
    <property type="component" value="Unassembled WGS sequence"/>
</dbReference>
<dbReference type="InterPro" id="IPR001293">
    <property type="entry name" value="Znf_TRAF"/>
</dbReference>
<keyword evidence="5 7" id="KW-0863">Zinc-finger</keyword>
<keyword evidence="3 7" id="KW-0479">Metal-binding</keyword>
<comment type="caution">
    <text evidence="11">The sequence shown here is derived from an EMBL/GenBank/DDBJ whole genome shotgun (WGS) entry which is preliminary data.</text>
</comment>
<dbReference type="OrthoDB" id="5962428at2759"/>
<organism evidence="11 12">
    <name type="scientific">Pocillopora damicornis</name>
    <name type="common">Cauliflower coral</name>
    <name type="synonym">Millepora damicornis</name>
    <dbReference type="NCBI Taxonomy" id="46731"/>
    <lineage>
        <taxon>Eukaryota</taxon>
        <taxon>Metazoa</taxon>
        <taxon>Cnidaria</taxon>
        <taxon>Anthozoa</taxon>
        <taxon>Hexacorallia</taxon>
        <taxon>Scleractinia</taxon>
        <taxon>Astrocoeniina</taxon>
        <taxon>Pocilloporidae</taxon>
        <taxon>Pocillopora</taxon>
    </lineage>
</organism>
<dbReference type="InterPro" id="IPR049342">
    <property type="entry name" value="TRAF1-6_MATH_dom"/>
</dbReference>
<dbReference type="InterPro" id="IPR013083">
    <property type="entry name" value="Znf_RING/FYVE/PHD"/>
</dbReference>
<evidence type="ECO:0000256" key="3">
    <source>
        <dbReference type="ARBA" id="ARBA00022723"/>
    </source>
</evidence>
<protein>
    <recommendedName>
        <fullName evidence="13">RING-type E3 ubiquitin transferase</fullName>
    </recommendedName>
</protein>
<feature type="zinc finger region" description="TRAF-type" evidence="7">
    <location>
        <begin position="313"/>
        <end position="348"/>
    </location>
</feature>
<feature type="domain" description="TRAF-type" evidence="10">
    <location>
        <begin position="313"/>
        <end position="348"/>
    </location>
</feature>
<reference evidence="11 12" key="1">
    <citation type="journal article" date="2018" name="Sci. Rep.">
        <title>Comparative analysis of the Pocillopora damicornis genome highlights role of immune system in coral evolution.</title>
        <authorList>
            <person name="Cunning R."/>
            <person name="Bay R.A."/>
            <person name="Gillette P."/>
            <person name="Baker A.C."/>
            <person name="Traylor-Knowles N."/>
        </authorList>
    </citation>
    <scope>NUCLEOTIDE SEQUENCE [LARGE SCALE GENOMIC DNA]</scope>
    <source>
        <strain evidence="11">RSMAS</strain>
        <tissue evidence="11">Whole animal</tissue>
    </source>
</reference>
<dbReference type="GO" id="GO:0005737">
    <property type="term" value="C:cytoplasm"/>
    <property type="evidence" value="ECO:0007669"/>
    <property type="project" value="UniProtKB-SubCell"/>
</dbReference>
<keyword evidence="4" id="KW-0677">Repeat</keyword>
<dbReference type="SMART" id="SM00184">
    <property type="entry name" value="RING"/>
    <property type="match status" value="1"/>
</dbReference>
<dbReference type="Pfam" id="PF13639">
    <property type="entry name" value="zf-RING_2"/>
    <property type="match status" value="1"/>
</dbReference>
<proteinExistence type="predicted"/>
<evidence type="ECO:0000256" key="5">
    <source>
        <dbReference type="ARBA" id="ARBA00022771"/>
    </source>
</evidence>
<dbReference type="STRING" id="46731.A0A3M6UCS0"/>
<feature type="domain" description="TRAF-type" evidence="10">
    <location>
        <begin position="256"/>
        <end position="300"/>
    </location>
</feature>
<sequence length="563" mass="65425">MCTSAISLSGNLPKLMTAFRKLRTDQILITIYSEPFHTGPYGYKMRLELHPNGRNDGLNTHLSIFVRLMKSEYDGILPWPFDKKVTITLIDQQPCPKLRRNIHMCSYPRNDGHFSPCYSSPVEERAQNIAFGFNFANLLRRSSLKLDITSVMSTCGFDYEFVAKVPREYICPICECPMRGPVQTKCGHRFCKRCLTKAMKSKRECPIDRQSLDLRFKQDIYPDVATERTILDLCVKCRNEKNGCKWTGELRNIAEHESKCSFVGVKCTNKDCEATPLKKDLNYHATKECPKRNVECHYCKIFFVWCNKQMNDHIEENCPHTKVECTFAYIGCKIKVQRKSISDHLRKCTESHLELACGRLQELQVSSTAITATVERMQAEMRSSSLYLKTHFLKDESACQSIKFFWSFSNFRSRFEKAIAASQRCFFSESFFVEPYGYKMRLTICPDGPPEINFHLSVYAQLLRGRNDDQLVWPFQQKVVFTLVDQQDNTSKTKNIRKALTPTRKGMPRCQQLKFARPSKSHDVNNDVFGIHRFISHLDLKKRRYVRDDTILIQFEVYPPLCD</sequence>
<keyword evidence="6 7" id="KW-0862">Zinc</keyword>
<evidence type="ECO:0000313" key="11">
    <source>
        <dbReference type="EMBL" id="RMX51441.1"/>
    </source>
</evidence>
<accession>A0A3M6UCS0</accession>
<dbReference type="PANTHER" id="PTHR10131">
    <property type="entry name" value="TNF RECEPTOR ASSOCIATED FACTOR"/>
    <property type="match status" value="1"/>
</dbReference>
<evidence type="ECO:0000256" key="2">
    <source>
        <dbReference type="ARBA" id="ARBA00022490"/>
    </source>
</evidence>
<comment type="subcellular location">
    <subcellularLocation>
        <location evidence="1">Cytoplasm</location>
    </subcellularLocation>
</comment>
<dbReference type="PANTHER" id="PTHR10131:SF94">
    <property type="entry name" value="TNF RECEPTOR-ASSOCIATED FACTOR 4"/>
    <property type="match status" value="1"/>
</dbReference>
<evidence type="ECO:0000256" key="7">
    <source>
        <dbReference type="PROSITE-ProRule" id="PRU00207"/>
    </source>
</evidence>
<evidence type="ECO:0000259" key="9">
    <source>
        <dbReference type="PROSITE" id="PS50144"/>
    </source>
</evidence>
<dbReference type="Gene3D" id="3.30.40.10">
    <property type="entry name" value="Zinc/RING finger domain, C3HC4 (zinc finger)"/>
    <property type="match status" value="3"/>
</dbReference>
<evidence type="ECO:0000256" key="6">
    <source>
        <dbReference type="ARBA" id="ARBA00022833"/>
    </source>
</evidence>
<feature type="domain" description="MATH" evidence="9">
    <location>
        <begin position="9"/>
        <end position="163"/>
    </location>
</feature>
<keyword evidence="12" id="KW-1185">Reference proteome</keyword>
<dbReference type="Gene3D" id="2.60.210.10">
    <property type="entry name" value="Apoptosis, Tumor Necrosis Factor Receptor Associated Protein 2, Chain A"/>
    <property type="match status" value="2"/>
</dbReference>
<dbReference type="PROSITE" id="PS00518">
    <property type="entry name" value="ZF_RING_1"/>
    <property type="match status" value="1"/>
</dbReference>
<evidence type="ECO:0000313" key="12">
    <source>
        <dbReference type="Proteomes" id="UP000275408"/>
    </source>
</evidence>
<dbReference type="EMBL" id="RCHS01001790">
    <property type="protein sequence ID" value="RMX51441.1"/>
    <property type="molecule type" value="Genomic_DNA"/>
</dbReference>
<evidence type="ECO:0000256" key="1">
    <source>
        <dbReference type="ARBA" id="ARBA00004496"/>
    </source>
</evidence>
<dbReference type="SUPFAM" id="SSF57850">
    <property type="entry name" value="RING/U-box"/>
    <property type="match status" value="1"/>
</dbReference>
<dbReference type="FunFam" id="3.30.40.10:FF:000179">
    <property type="entry name" value="TNF receptor-associated factor"/>
    <property type="match status" value="1"/>
</dbReference>
<evidence type="ECO:0000259" key="10">
    <source>
        <dbReference type="PROSITE" id="PS50145"/>
    </source>
</evidence>
<dbReference type="Pfam" id="PF21355">
    <property type="entry name" value="TRAF-mep_MATH"/>
    <property type="match status" value="2"/>
</dbReference>
<dbReference type="SMART" id="SM00061">
    <property type="entry name" value="MATH"/>
    <property type="match status" value="2"/>
</dbReference>
<dbReference type="InterPro" id="IPR001841">
    <property type="entry name" value="Znf_RING"/>
</dbReference>
<dbReference type="SUPFAM" id="SSF49599">
    <property type="entry name" value="TRAF domain-like"/>
    <property type="match status" value="4"/>
</dbReference>
<name>A0A3M6UCS0_POCDA</name>
<dbReference type="PROSITE" id="PS50144">
    <property type="entry name" value="MATH"/>
    <property type="match status" value="2"/>
</dbReference>
<keyword evidence="2" id="KW-0963">Cytoplasm</keyword>
<feature type="domain" description="RING-type" evidence="8">
    <location>
        <begin position="171"/>
        <end position="209"/>
    </location>
</feature>